<feature type="compositionally biased region" description="Low complexity" evidence="1">
    <location>
        <begin position="272"/>
        <end position="295"/>
    </location>
</feature>
<dbReference type="InterPro" id="IPR024079">
    <property type="entry name" value="MetalloPept_cat_dom_sf"/>
</dbReference>
<dbReference type="Gene3D" id="3.40.390.10">
    <property type="entry name" value="Collagenase (Catalytic Domain)"/>
    <property type="match status" value="2"/>
</dbReference>
<dbReference type="InterPro" id="IPR018497">
    <property type="entry name" value="Peptidase_M13_C"/>
</dbReference>
<dbReference type="PANTHER" id="PTHR11733">
    <property type="entry name" value="ZINC METALLOPROTEASE FAMILY M13 NEPRILYSIN-RELATED"/>
    <property type="match status" value="1"/>
</dbReference>
<feature type="compositionally biased region" description="Basic and acidic residues" evidence="1">
    <location>
        <begin position="77"/>
        <end position="88"/>
    </location>
</feature>
<evidence type="ECO:0000256" key="1">
    <source>
        <dbReference type="SAM" id="MobiDB-lite"/>
    </source>
</evidence>
<feature type="region of interest" description="Disordered" evidence="1">
    <location>
        <begin position="69"/>
        <end position="258"/>
    </location>
</feature>
<dbReference type="PROSITE" id="PS51885">
    <property type="entry name" value="NEPRILYSIN"/>
    <property type="match status" value="1"/>
</dbReference>
<keyword evidence="2" id="KW-0472">Membrane</keyword>
<dbReference type="Pfam" id="PF01431">
    <property type="entry name" value="Peptidase_M13"/>
    <property type="match status" value="1"/>
</dbReference>
<proteinExistence type="predicted"/>
<dbReference type="PANTHER" id="PTHR11733:SF241">
    <property type="entry name" value="GH26575P-RELATED"/>
    <property type="match status" value="1"/>
</dbReference>
<keyword evidence="2" id="KW-0812">Transmembrane</keyword>
<dbReference type="GO" id="GO:0004222">
    <property type="term" value="F:metalloendopeptidase activity"/>
    <property type="evidence" value="ECO:0007669"/>
    <property type="project" value="InterPro"/>
</dbReference>
<dbReference type="InterPro" id="IPR000718">
    <property type="entry name" value="Peptidase_M13"/>
</dbReference>
<feature type="compositionally biased region" description="Polar residues" evidence="1">
    <location>
        <begin position="173"/>
        <end position="186"/>
    </location>
</feature>
<dbReference type="SUPFAM" id="SSF55486">
    <property type="entry name" value="Metalloproteases ('zincins'), catalytic domain"/>
    <property type="match status" value="1"/>
</dbReference>
<evidence type="ECO:0000259" key="3">
    <source>
        <dbReference type="Pfam" id="PF01431"/>
    </source>
</evidence>
<feature type="compositionally biased region" description="Low complexity" evidence="1">
    <location>
        <begin position="247"/>
        <end position="258"/>
    </location>
</feature>
<evidence type="ECO:0000313" key="4">
    <source>
        <dbReference type="EMBL" id="KAH8028720.1"/>
    </source>
</evidence>
<comment type="caution">
    <text evidence="4">The sequence shown here is derived from an EMBL/GenBank/DDBJ whole genome shotgun (WGS) entry which is preliminary data.</text>
</comment>
<dbReference type="Proteomes" id="UP000821866">
    <property type="component" value="Chromosome 4"/>
</dbReference>
<feature type="domain" description="Peptidase M13 C-terminal" evidence="3">
    <location>
        <begin position="783"/>
        <end position="866"/>
    </location>
</feature>
<dbReference type="Gene3D" id="1.10.1380.10">
    <property type="entry name" value="Neutral endopeptidase , domain2"/>
    <property type="match status" value="1"/>
</dbReference>
<feature type="compositionally biased region" description="Polar residues" evidence="1">
    <location>
        <begin position="212"/>
        <end position="236"/>
    </location>
</feature>
<evidence type="ECO:0000313" key="5">
    <source>
        <dbReference type="Proteomes" id="UP000821866"/>
    </source>
</evidence>
<evidence type="ECO:0000256" key="2">
    <source>
        <dbReference type="SAM" id="Phobius"/>
    </source>
</evidence>
<feature type="compositionally biased region" description="Polar residues" evidence="1">
    <location>
        <begin position="136"/>
        <end position="145"/>
    </location>
</feature>
<keyword evidence="2" id="KW-1133">Transmembrane helix</keyword>
<gene>
    <name evidence="4" type="ORF">HPB51_018202</name>
</gene>
<dbReference type="AlphaFoldDB" id="A0A9J6E3V9"/>
<reference evidence="4" key="2">
    <citation type="submission" date="2021-09" db="EMBL/GenBank/DDBJ databases">
        <authorList>
            <person name="Jia N."/>
            <person name="Wang J."/>
            <person name="Shi W."/>
            <person name="Du L."/>
            <person name="Sun Y."/>
            <person name="Zhan W."/>
            <person name="Jiang J."/>
            <person name="Wang Q."/>
            <person name="Zhang B."/>
            <person name="Ji P."/>
            <person name="Sakyi L.B."/>
            <person name="Cui X."/>
            <person name="Yuan T."/>
            <person name="Jiang B."/>
            <person name="Yang W."/>
            <person name="Lam T.T.-Y."/>
            <person name="Chang Q."/>
            <person name="Ding S."/>
            <person name="Wang X."/>
            <person name="Zhu J."/>
            <person name="Ruan X."/>
            <person name="Zhao L."/>
            <person name="Wei J."/>
            <person name="Que T."/>
            <person name="Du C."/>
            <person name="Cheng J."/>
            <person name="Dai P."/>
            <person name="Han X."/>
            <person name="Huang E."/>
            <person name="Gao Y."/>
            <person name="Liu J."/>
            <person name="Shao H."/>
            <person name="Ye R."/>
            <person name="Li L."/>
            <person name="Wei W."/>
            <person name="Wang X."/>
            <person name="Wang C."/>
            <person name="Huo Q."/>
            <person name="Li W."/>
            <person name="Guo W."/>
            <person name="Chen H."/>
            <person name="Chen S."/>
            <person name="Zhou L."/>
            <person name="Zhou L."/>
            <person name="Ni X."/>
            <person name="Tian J."/>
            <person name="Zhou Y."/>
            <person name="Sheng Y."/>
            <person name="Liu T."/>
            <person name="Pan Y."/>
            <person name="Xia L."/>
            <person name="Li J."/>
            <person name="Zhao F."/>
            <person name="Cao W."/>
        </authorList>
    </citation>
    <scope>NUCLEOTIDE SEQUENCE</scope>
    <source>
        <strain evidence="4">Rmic-2018</strain>
        <tissue evidence="4">Larvae</tissue>
    </source>
</reference>
<keyword evidence="5" id="KW-1185">Reference proteome</keyword>
<sequence length="868" mass="95420">MVSTQPASQLRFLWTEVRTASRSQHITWSLQPDYVFISCVDVTLPPLHHNQIVWSLRDVLDVNRDSDLNAQPIRGSFYKDKKSDDKQTQKPRAPGKKKSEDDGGAKSPENSALPKPSVEVAQNASPAKVQRRSQDPKSPTRSPVAQESKEASPIVSGAASPDFGGRQAREQGPKSSTRSPTASQVVSMVASGAASTDTTGRQVKGGSRKQRSLSPKHQASAVVSSPDSPTRVTPSKLSGRDHKGKKGSASGSSQSPLAKSAACSVSLVPVGSKDAPASATAPTSSTSKTSPPGGSQAASEKEERAAGASPSLTVAENKQKVIDSSMVELPTLTRNAKWNEIIISTFVCLGMILVVATTSLIIYMTSRHFQYVLPLCRTEDCRKHAKLLTGNIDWAIDPCEDFASYVCSAARDFASRGGTQVTSVMDAFQSSWYGKFWDMLRRGVDKVPVGKKALAMYEKCLSYSTDVPHPKVFIDFLGHQNLSWPEPPEQVPSPLDYILSLTCTWQIPLWIAVSVHHSPDKTNHRVLLEPGMYIPVMYHQHKRATASYAYTRYWNEYVNRLYPDQASRPPLNETVVDRIRNIEWDVLERLYSVFASKAPKPAVLPFSDISNYVVNASAHTWVASFQNFLLLQPELGLDDNIMVSDVNLLGAIGDIFSKYDEKDLMAVLRMNKTDEYERASRLPWNTLPGYVSYSYVTNVLNIAMAVIAEPAYYPHGTMAMLHGGVLFLFAAQLVKAMDAQGLRWTANGTLVDSLVTDSTKREFLERNSCLSDVDKSIFPEIPATAIAYTALKKAHVRNRSEPLALSDNLPYDKVFFMTLCFLSCKSTGRWDPLGLDCNKVAQNSPVFAEAFNCPVGSRMNPAKKCSFI</sequence>
<dbReference type="VEuPathDB" id="VectorBase:LOC119168385"/>
<protein>
    <recommendedName>
        <fullName evidence="3">Peptidase M13 C-terminal domain-containing protein</fullName>
    </recommendedName>
</protein>
<organism evidence="4 5">
    <name type="scientific">Rhipicephalus microplus</name>
    <name type="common">Cattle tick</name>
    <name type="synonym">Boophilus microplus</name>
    <dbReference type="NCBI Taxonomy" id="6941"/>
    <lineage>
        <taxon>Eukaryota</taxon>
        <taxon>Metazoa</taxon>
        <taxon>Ecdysozoa</taxon>
        <taxon>Arthropoda</taxon>
        <taxon>Chelicerata</taxon>
        <taxon>Arachnida</taxon>
        <taxon>Acari</taxon>
        <taxon>Parasitiformes</taxon>
        <taxon>Ixodida</taxon>
        <taxon>Ixodoidea</taxon>
        <taxon>Ixodidae</taxon>
        <taxon>Rhipicephalinae</taxon>
        <taxon>Rhipicephalus</taxon>
        <taxon>Boophilus</taxon>
    </lineage>
</organism>
<feature type="transmembrane region" description="Helical" evidence="2">
    <location>
        <begin position="341"/>
        <end position="363"/>
    </location>
</feature>
<reference evidence="4" key="1">
    <citation type="journal article" date="2020" name="Cell">
        <title>Large-Scale Comparative Analyses of Tick Genomes Elucidate Their Genetic Diversity and Vector Capacities.</title>
        <authorList>
            <consortium name="Tick Genome and Microbiome Consortium (TIGMIC)"/>
            <person name="Jia N."/>
            <person name="Wang J."/>
            <person name="Shi W."/>
            <person name="Du L."/>
            <person name="Sun Y."/>
            <person name="Zhan W."/>
            <person name="Jiang J.F."/>
            <person name="Wang Q."/>
            <person name="Zhang B."/>
            <person name="Ji P."/>
            <person name="Bell-Sakyi L."/>
            <person name="Cui X.M."/>
            <person name="Yuan T.T."/>
            <person name="Jiang B.G."/>
            <person name="Yang W.F."/>
            <person name="Lam T.T."/>
            <person name="Chang Q.C."/>
            <person name="Ding S.J."/>
            <person name="Wang X.J."/>
            <person name="Zhu J.G."/>
            <person name="Ruan X.D."/>
            <person name="Zhao L."/>
            <person name="Wei J.T."/>
            <person name="Ye R.Z."/>
            <person name="Que T.C."/>
            <person name="Du C.H."/>
            <person name="Zhou Y.H."/>
            <person name="Cheng J.X."/>
            <person name="Dai P.F."/>
            <person name="Guo W.B."/>
            <person name="Han X.H."/>
            <person name="Huang E.J."/>
            <person name="Li L.F."/>
            <person name="Wei W."/>
            <person name="Gao Y.C."/>
            <person name="Liu J.Z."/>
            <person name="Shao H.Z."/>
            <person name="Wang X."/>
            <person name="Wang C.C."/>
            <person name="Yang T.C."/>
            <person name="Huo Q.B."/>
            <person name="Li W."/>
            <person name="Chen H.Y."/>
            <person name="Chen S.E."/>
            <person name="Zhou L.G."/>
            <person name="Ni X.B."/>
            <person name="Tian J.H."/>
            <person name="Sheng Y."/>
            <person name="Liu T."/>
            <person name="Pan Y.S."/>
            <person name="Xia L.Y."/>
            <person name="Li J."/>
            <person name="Zhao F."/>
            <person name="Cao W.C."/>
        </authorList>
    </citation>
    <scope>NUCLEOTIDE SEQUENCE</scope>
    <source>
        <strain evidence="4">Rmic-2018</strain>
    </source>
</reference>
<dbReference type="EMBL" id="JABSTU010000006">
    <property type="protein sequence ID" value="KAH8028720.1"/>
    <property type="molecule type" value="Genomic_DNA"/>
</dbReference>
<dbReference type="InterPro" id="IPR042089">
    <property type="entry name" value="Peptidase_M13_dom_2"/>
</dbReference>
<feature type="region of interest" description="Disordered" evidence="1">
    <location>
        <begin position="271"/>
        <end position="312"/>
    </location>
</feature>
<dbReference type="GO" id="GO:0005886">
    <property type="term" value="C:plasma membrane"/>
    <property type="evidence" value="ECO:0007669"/>
    <property type="project" value="TreeGrafter"/>
</dbReference>
<accession>A0A9J6E3V9</accession>
<name>A0A9J6E3V9_RHIMP</name>
<dbReference type="GO" id="GO:0016485">
    <property type="term" value="P:protein processing"/>
    <property type="evidence" value="ECO:0007669"/>
    <property type="project" value="TreeGrafter"/>
</dbReference>